<dbReference type="EMBL" id="CAJVPW010068301">
    <property type="protein sequence ID" value="CAG8790220.1"/>
    <property type="molecule type" value="Genomic_DNA"/>
</dbReference>
<comment type="caution">
    <text evidence="1">The sequence shown here is derived from an EMBL/GenBank/DDBJ whole genome shotgun (WGS) entry which is preliminary data.</text>
</comment>
<dbReference type="Proteomes" id="UP000789366">
    <property type="component" value="Unassembled WGS sequence"/>
</dbReference>
<keyword evidence="2" id="KW-1185">Reference proteome</keyword>
<gene>
    <name evidence="1" type="ORF">SPELUC_LOCUS17169</name>
</gene>
<evidence type="ECO:0000313" key="2">
    <source>
        <dbReference type="Proteomes" id="UP000789366"/>
    </source>
</evidence>
<accession>A0ACA9RF85</accession>
<proteinExistence type="predicted"/>
<protein>
    <submittedName>
        <fullName evidence="1">12514_t:CDS:1</fullName>
    </submittedName>
</protein>
<sequence length="93" mass="11103">KSSSEFDNMMRESKDDRRSDANEENFGFQECVIPNLQYMALERSLEKTVQAMIERLWCKAERLLNNTIRDKDWNLIVKTWKVIATRVFMLRVA</sequence>
<organism evidence="1 2">
    <name type="scientific">Cetraspora pellucida</name>
    <dbReference type="NCBI Taxonomy" id="1433469"/>
    <lineage>
        <taxon>Eukaryota</taxon>
        <taxon>Fungi</taxon>
        <taxon>Fungi incertae sedis</taxon>
        <taxon>Mucoromycota</taxon>
        <taxon>Glomeromycotina</taxon>
        <taxon>Glomeromycetes</taxon>
        <taxon>Diversisporales</taxon>
        <taxon>Gigasporaceae</taxon>
        <taxon>Cetraspora</taxon>
    </lineage>
</organism>
<feature type="non-terminal residue" evidence="1">
    <location>
        <position position="1"/>
    </location>
</feature>
<evidence type="ECO:0000313" key="1">
    <source>
        <dbReference type="EMBL" id="CAG8790220.1"/>
    </source>
</evidence>
<feature type="non-terminal residue" evidence="1">
    <location>
        <position position="93"/>
    </location>
</feature>
<reference evidence="1" key="1">
    <citation type="submission" date="2021-06" db="EMBL/GenBank/DDBJ databases">
        <authorList>
            <person name="Kallberg Y."/>
            <person name="Tangrot J."/>
            <person name="Rosling A."/>
        </authorList>
    </citation>
    <scope>NUCLEOTIDE SEQUENCE</scope>
    <source>
        <strain evidence="1">28 12/20/2015</strain>
    </source>
</reference>
<name>A0ACA9RF85_9GLOM</name>